<accession>A0AAN9YI85</accession>
<name>A0AAN9YI85_9PEZI</name>
<evidence type="ECO:0000313" key="4">
    <source>
        <dbReference type="Proteomes" id="UP001320245"/>
    </source>
</evidence>
<feature type="compositionally biased region" description="Gly residues" evidence="1">
    <location>
        <begin position="663"/>
        <end position="676"/>
    </location>
</feature>
<feature type="region of interest" description="Disordered" evidence="1">
    <location>
        <begin position="72"/>
        <end position="116"/>
    </location>
</feature>
<feature type="compositionally biased region" description="Pro residues" evidence="1">
    <location>
        <begin position="521"/>
        <end position="531"/>
    </location>
</feature>
<keyword evidence="4" id="KW-1185">Reference proteome</keyword>
<dbReference type="PROSITE" id="PS50181">
    <property type="entry name" value="FBOX"/>
    <property type="match status" value="1"/>
</dbReference>
<dbReference type="SMART" id="SM00256">
    <property type="entry name" value="FBOX"/>
    <property type="match status" value="1"/>
</dbReference>
<reference evidence="3 4" key="1">
    <citation type="journal article" date="2023" name="PLoS ONE">
        <title>Cytospora paraplurivora sp. nov. isolated from orchards with fruit tree decline syndrome in Ontario, Canada.</title>
        <authorList>
            <person name="Ilyukhin E."/>
            <person name="Nguyen H.D.T."/>
            <person name="Castle A.J."/>
            <person name="Ellouze W."/>
        </authorList>
    </citation>
    <scope>NUCLEOTIDE SEQUENCE [LARGE SCALE GENOMIC DNA]</scope>
    <source>
        <strain evidence="3 4">FDS-564</strain>
    </source>
</reference>
<feature type="domain" description="F-box" evidence="2">
    <location>
        <begin position="1"/>
        <end position="47"/>
    </location>
</feature>
<comment type="caution">
    <text evidence="3">The sequence shown here is derived from an EMBL/GenBank/DDBJ whole genome shotgun (WGS) entry which is preliminary data.</text>
</comment>
<gene>
    <name evidence="3" type="ORF">SLS53_003199</name>
</gene>
<organism evidence="3 4">
    <name type="scientific">Cytospora paraplurivora</name>
    <dbReference type="NCBI Taxonomy" id="2898453"/>
    <lineage>
        <taxon>Eukaryota</taxon>
        <taxon>Fungi</taxon>
        <taxon>Dikarya</taxon>
        <taxon>Ascomycota</taxon>
        <taxon>Pezizomycotina</taxon>
        <taxon>Sordariomycetes</taxon>
        <taxon>Sordariomycetidae</taxon>
        <taxon>Diaporthales</taxon>
        <taxon>Cytosporaceae</taxon>
        <taxon>Cytospora</taxon>
    </lineage>
</organism>
<dbReference type="CDD" id="cd09917">
    <property type="entry name" value="F-box_SF"/>
    <property type="match status" value="1"/>
</dbReference>
<dbReference type="Pfam" id="PF00646">
    <property type="entry name" value="F-box"/>
    <property type="match status" value="1"/>
</dbReference>
<dbReference type="AlphaFoldDB" id="A0AAN9YI85"/>
<feature type="region of interest" description="Disordered" evidence="1">
    <location>
        <begin position="504"/>
        <end position="552"/>
    </location>
</feature>
<sequence>MDLVDLPHDLFLVVVAHLSPRTALSCRRVSRSWNAAFTGGDLCLRLLKWHFPRCREARLAIAAEVAASESKGCGLSTEDADGDRREHGRADEHERRLSQSSKGMDGDDDGVEGSWRRTGRRAADDWAAIFADVASRYHHLRAAAPRSVQKIRHGAGTAAAAAHQGSWSGRFLPVGTWDRYLRLDDKKAPFNYPDPGWCYSQEDGLLVYHVYMGDDVTRVDDGSPADTCSWRLLDLETRREEIVIPFAQGRDRVVRRIRLSDGLLIFEWCEREMDEQLLGEEEGRRHFVTAYDIKRTTPALSATNEGTQDPRRGSNSGDWVITERAQFPLQTPDIPITTRGRFFSAHTATHYAVYIWQPPARSDQGVDSPDPADVAAIVWDISVPGRPRVLRRMDSSALAFYGVRQQPAPSLRGLGMDARNVYFVEEEHRWEQGSHGSPSPPRVHLVSSTGVPVIPAPSGVVLTNEDDENNNRTGHGLEVVQGPPWVDQCGANGDINMSFCSRTGPDYLQHDGRRNGRFPHPHPPPSQPPPQQRAGTRAAAAAAATPTPPSSGNCGACVAMTNPATRTTTSVHEAQASTLAPTGRWPGWAPCWRHEEFPYLTVSEMVDFRAGVRVTARHCFMLETLSVHVRPSLRIKGLGGLSSSNSSSTTTTTSSSNSEGEVGKGSPGGGSGVGKTGGRRGRRRKGSRSFGREGGKKAWSSGGDAAGGADQEAQFADDMWGALLGKGHICGDERWLIGEDGGGVITILRF</sequence>
<dbReference type="InterPro" id="IPR036047">
    <property type="entry name" value="F-box-like_dom_sf"/>
</dbReference>
<dbReference type="SUPFAM" id="SSF81383">
    <property type="entry name" value="F-box domain"/>
    <property type="match status" value="1"/>
</dbReference>
<feature type="compositionally biased region" description="Low complexity" evidence="1">
    <location>
        <begin position="642"/>
        <end position="660"/>
    </location>
</feature>
<proteinExistence type="predicted"/>
<feature type="compositionally biased region" description="Basic and acidic residues" evidence="1">
    <location>
        <begin position="82"/>
        <end position="97"/>
    </location>
</feature>
<dbReference type="Proteomes" id="UP001320245">
    <property type="component" value="Unassembled WGS sequence"/>
</dbReference>
<evidence type="ECO:0000313" key="3">
    <source>
        <dbReference type="EMBL" id="KAK7744966.1"/>
    </source>
</evidence>
<dbReference type="EMBL" id="JAJSPL020000009">
    <property type="protein sequence ID" value="KAK7744966.1"/>
    <property type="molecule type" value="Genomic_DNA"/>
</dbReference>
<protein>
    <recommendedName>
        <fullName evidence="2">F-box domain-containing protein</fullName>
    </recommendedName>
</protein>
<feature type="compositionally biased region" description="Basic residues" evidence="1">
    <location>
        <begin position="677"/>
        <end position="687"/>
    </location>
</feature>
<feature type="compositionally biased region" description="Low complexity" evidence="1">
    <location>
        <begin position="532"/>
        <end position="545"/>
    </location>
</feature>
<feature type="region of interest" description="Disordered" evidence="1">
    <location>
        <begin position="637"/>
        <end position="710"/>
    </location>
</feature>
<dbReference type="InterPro" id="IPR001810">
    <property type="entry name" value="F-box_dom"/>
</dbReference>
<evidence type="ECO:0000256" key="1">
    <source>
        <dbReference type="SAM" id="MobiDB-lite"/>
    </source>
</evidence>
<feature type="region of interest" description="Disordered" evidence="1">
    <location>
        <begin position="298"/>
        <end position="317"/>
    </location>
</feature>
<evidence type="ECO:0000259" key="2">
    <source>
        <dbReference type="PROSITE" id="PS50181"/>
    </source>
</evidence>
<feature type="compositionally biased region" description="Low complexity" evidence="1">
    <location>
        <begin position="697"/>
        <end position="710"/>
    </location>
</feature>